<name>A0A371HHZ6_MUCPR</name>
<dbReference type="InterPro" id="IPR044702">
    <property type="entry name" value="AGP23/40"/>
</dbReference>
<evidence type="ECO:0000313" key="2">
    <source>
        <dbReference type="EMBL" id="RDY02427.1"/>
    </source>
</evidence>
<gene>
    <name evidence="2" type="ORF">CR513_14115</name>
</gene>
<evidence type="ECO:0000256" key="1">
    <source>
        <dbReference type="SAM" id="SignalP"/>
    </source>
</evidence>
<feature type="signal peptide" evidence="1">
    <location>
        <begin position="1"/>
        <end position="23"/>
    </location>
</feature>
<dbReference type="EMBL" id="QJKJ01002539">
    <property type="protein sequence ID" value="RDY02427.1"/>
    <property type="molecule type" value="Genomic_DNA"/>
</dbReference>
<feature type="non-terminal residue" evidence="2">
    <location>
        <position position="1"/>
    </location>
</feature>
<protein>
    <submittedName>
        <fullName evidence="2">Uncharacterized protein</fullName>
    </submittedName>
</protein>
<organism evidence="2 3">
    <name type="scientific">Mucuna pruriens</name>
    <name type="common">Velvet bean</name>
    <name type="synonym">Dolichos pruriens</name>
    <dbReference type="NCBI Taxonomy" id="157652"/>
    <lineage>
        <taxon>Eukaryota</taxon>
        <taxon>Viridiplantae</taxon>
        <taxon>Streptophyta</taxon>
        <taxon>Embryophyta</taxon>
        <taxon>Tracheophyta</taxon>
        <taxon>Spermatophyta</taxon>
        <taxon>Magnoliopsida</taxon>
        <taxon>eudicotyledons</taxon>
        <taxon>Gunneridae</taxon>
        <taxon>Pentapetalae</taxon>
        <taxon>rosids</taxon>
        <taxon>fabids</taxon>
        <taxon>Fabales</taxon>
        <taxon>Fabaceae</taxon>
        <taxon>Papilionoideae</taxon>
        <taxon>50 kb inversion clade</taxon>
        <taxon>NPAAA clade</taxon>
        <taxon>indigoferoid/millettioid clade</taxon>
        <taxon>Phaseoleae</taxon>
        <taxon>Mucuna</taxon>
    </lineage>
</organism>
<sequence>MEMKKVACVVLIAAASMSAAVAAAEVPAPAPGPSSGASATLPLVGSLFQSRRHAGKPAQQFPVTCINHHEIKISSP</sequence>
<comment type="caution">
    <text evidence="2">The sequence shown here is derived from an EMBL/GenBank/DDBJ whole genome shotgun (WGS) entry which is preliminary data.</text>
</comment>
<dbReference type="PANTHER" id="PTHR34672:SF2">
    <property type="entry name" value="ARABINOGALACTAN PROTEIN 23"/>
    <property type="match status" value="1"/>
</dbReference>
<proteinExistence type="predicted"/>
<feature type="chain" id="PRO_5017058897" evidence="1">
    <location>
        <begin position="24"/>
        <end position="76"/>
    </location>
</feature>
<keyword evidence="3" id="KW-1185">Reference proteome</keyword>
<dbReference type="AlphaFoldDB" id="A0A371HHZ6"/>
<dbReference type="PANTHER" id="PTHR34672">
    <property type="entry name" value="POLLEN-SPECIFIC ARABINOGALACTA PROTEIN BAN102"/>
    <property type="match status" value="1"/>
</dbReference>
<dbReference type="Proteomes" id="UP000257109">
    <property type="component" value="Unassembled WGS sequence"/>
</dbReference>
<evidence type="ECO:0000313" key="3">
    <source>
        <dbReference type="Proteomes" id="UP000257109"/>
    </source>
</evidence>
<reference evidence="2" key="1">
    <citation type="submission" date="2018-05" db="EMBL/GenBank/DDBJ databases">
        <title>Draft genome of Mucuna pruriens seed.</title>
        <authorList>
            <person name="Nnadi N.E."/>
            <person name="Vos R."/>
            <person name="Hasami M.H."/>
            <person name="Devisetty U.K."/>
            <person name="Aguiy J.C."/>
        </authorList>
    </citation>
    <scope>NUCLEOTIDE SEQUENCE [LARGE SCALE GENOMIC DNA]</scope>
    <source>
        <strain evidence="2">JCA_2017</strain>
    </source>
</reference>
<keyword evidence="1" id="KW-0732">Signal</keyword>
<accession>A0A371HHZ6</accession>